<dbReference type="SMART" id="SM00271">
    <property type="entry name" value="DnaJ"/>
    <property type="match status" value="1"/>
</dbReference>
<keyword evidence="4 7" id="KW-0472">Membrane</keyword>
<keyword evidence="3 7" id="KW-1133">Transmembrane helix</keyword>
<dbReference type="AlphaFoldDB" id="A0A811KSV3"/>
<feature type="chain" id="PRO_5035595338" description="J domain-containing protein" evidence="8">
    <location>
        <begin position="18"/>
        <end position="333"/>
    </location>
</feature>
<dbReference type="PROSITE" id="PS50076">
    <property type="entry name" value="DNAJ_2"/>
    <property type="match status" value="1"/>
</dbReference>
<dbReference type="EMBL" id="CAJFCW020000004">
    <property type="protein sequence ID" value="CAG9112728.1"/>
    <property type="molecule type" value="Genomic_DNA"/>
</dbReference>
<gene>
    <name evidence="10" type="ORF">BOKJ2_LOCUS8544</name>
</gene>
<dbReference type="CDD" id="cd06257">
    <property type="entry name" value="DnaJ"/>
    <property type="match status" value="1"/>
</dbReference>
<dbReference type="InterPro" id="IPR036869">
    <property type="entry name" value="J_dom_sf"/>
</dbReference>
<dbReference type="InterPro" id="IPR044632">
    <property type="entry name" value="DNAJC25-like"/>
</dbReference>
<evidence type="ECO:0000256" key="8">
    <source>
        <dbReference type="SAM" id="SignalP"/>
    </source>
</evidence>
<evidence type="ECO:0000256" key="2">
    <source>
        <dbReference type="ARBA" id="ARBA00022692"/>
    </source>
</evidence>
<accession>A0A811KSV3</accession>
<dbReference type="FunFam" id="1.10.287.110:FF:000036">
    <property type="entry name" value="dnaJ homolog subfamily C member 25"/>
    <property type="match status" value="1"/>
</dbReference>
<comment type="caution">
    <text evidence="10">The sequence shown here is derived from an EMBL/GenBank/DDBJ whole genome shotgun (WGS) entry which is preliminary data.</text>
</comment>
<dbReference type="InterPro" id="IPR018253">
    <property type="entry name" value="DnaJ_domain_CS"/>
</dbReference>
<evidence type="ECO:0000256" key="3">
    <source>
        <dbReference type="ARBA" id="ARBA00022989"/>
    </source>
</evidence>
<evidence type="ECO:0000313" key="11">
    <source>
        <dbReference type="Proteomes" id="UP000614601"/>
    </source>
</evidence>
<evidence type="ECO:0000256" key="4">
    <source>
        <dbReference type="ARBA" id="ARBA00023136"/>
    </source>
</evidence>
<proteinExistence type="inferred from homology"/>
<dbReference type="Pfam" id="PF00226">
    <property type="entry name" value="DnaJ"/>
    <property type="match status" value="1"/>
</dbReference>
<evidence type="ECO:0000259" key="9">
    <source>
        <dbReference type="PROSITE" id="PS50076"/>
    </source>
</evidence>
<organism evidence="10 11">
    <name type="scientific">Bursaphelenchus okinawaensis</name>
    <dbReference type="NCBI Taxonomy" id="465554"/>
    <lineage>
        <taxon>Eukaryota</taxon>
        <taxon>Metazoa</taxon>
        <taxon>Ecdysozoa</taxon>
        <taxon>Nematoda</taxon>
        <taxon>Chromadorea</taxon>
        <taxon>Rhabditida</taxon>
        <taxon>Tylenchina</taxon>
        <taxon>Tylenchomorpha</taxon>
        <taxon>Aphelenchoidea</taxon>
        <taxon>Aphelenchoididae</taxon>
        <taxon>Bursaphelenchus</taxon>
    </lineage>
</organism>
<evidence type="ECO:0000256" key="5">
    <source>
        <dbReference type="ARBA" id="ARBA00023186"/>
    </source>
</evidence>
<dbReference type="PANTHER" id="PTHR44176:SF1">
    <property type="entry name" value="DNAJ HOMOLOG SUBFAMILY C MEMBER 25"/>
    <property type="match status" value="1"/>
</dbReference>
<reference evidence="10" key="1">
    <citation type="submission" date="2020-09" db="EMBL/GenBank/DDBJ databases">
        <authorList>
            <person name="Kikuchi T."/>
        </authorList>
    </citation>
    <scope>NUCLEOTIDE SEQUENCE</scope>
    <source>
        <strain evidence="10">SH1</strain>
    </source>
</reference>
<dbReference type="Proteomes" id="UP000614601">
    <property type="component" value="Unassembled WGS sequence"/>
</dbReference>
<evidence type="ECO:0000256" key="7">
    <source>
        <dbReference type="SAM" id="Phobius"/>
    </source>
</evidence>
<dbReference type="EMBL" id="CAJFDH010000004">
    <property type="protein sequence ID" value="CAD5219638.1"/>
    <property type="molecule type" value="Genomic_DNA"/>
</dbReference>
<dbReference type="GO" id="GO:0006457">
    <property type="term" value="P:protein folding"/>
    <property type="evidence" value="ECO:0007669"/>
    <property type="project" value="InterPro"/>
</dbReference>
<evidence type="ECO:0000256" key="1">
    <source>
        <dbReference type="ARBA" id="ARBA00004141"/>
    </source>
</evidence>
<evidence type="ECO:0000313" key="10">
    <source>
        <dbReference type="EMBL" id="CAD5219638.1"/>
    </source>
</evidence>
<dbReference type="GO" id="GO:0005789">
    <property type="term" value="C:endoplasmic reticulum membrane"/>
    <property type="evidence" value="ECO:0007669"/>
    <property type="project" value="TreeGrafter"/>
</dbReference>
<keyword evidence="8" id="KW-0732">Signal</keyword>
<name>A0A811KSV3_9BILA</name>
<evidence type="ECO:0000256" key="6">
    <source>
        <dbReference type="ARBA" id="ARBA00024193"/>
    </source>
</evidence>
<comment type="subcellular location">
    <subcellularLocation>
        <location evidence="1">Membrane</location>
        <topology evidence="1">Multi-pass membrane protein</topology>
    </subcellularLocation>
</comment>
<feature type="domain" description="J" evidence="9">
    <location>
        <begin position="30"/>
        <end position="100"/>
    </location>
</feature>
<dbReference type="PRINTS" id="PR00625">
    <property type="entry name" value="JDOMAIN"/>
</dbReference>
<dbReference type="InterPro" id="IPR001623">
    <property type="entry name" value="DnaJ_domain"/>
</dbReference>
<comment type="similarity">
    <text evidence="6">Belongs to the DNAJC25 family.</text>
</comment>
<dbReference type="Gene3D" id="1.10.287.110">
    <property type="entry name" value="DnaJ domain"/>
    <property type="match status" value="1"/>
</dbReference>
<sequence length="333" mass="39723">MRVALFVVLFLPVLVEGVGLAKGLYCGLETCYEVLGIEREQFDRTSLSKTYRNLARKYHPDRIKGDAQQKELAIEKFRQIATAYETLKDEETKKYYDYYLDHPEERYYNYYQYYRMKTPKVDVRNVIGVTVVLISSIQYISAKQKYSEALSYAKEQVKFRNMALDMAKERKLIEFDKNGKIKKKQSSGVDPDQILGLIIEENISISGGYKRATVRNTLLFYILISPYTLFISAIWWSKWIKKYWINKEEYDKEAKLYLIRKNLGISEDHFNGLEDHLIHDYLEKEIWKKEEFDKWKAAREEEEKEELAKSGRYRQYRRYMKKQAGQTISFLDE</sequence>
<keyword evidence="11" id="KW-1185">Reference proteome</keyword>
<dbReference type="OrthoDB" id="270167at2759"/>
<dbReference type="PANTHER" id="PTHR44176">
    <property type="entry name" value="DNAJ HOMOLOG SUBFAMILY C MEMBER 25"/>
    <property type="match status" value="1"/>
</dbReference>
<dbReference type="PROSITE" id="PS00636">
    <property type="entry name" value="DNAJ_1"/>
    <property type="match status" value="1"/>
</dbReference>
<keyword evidence="2 7" id="KW-0812">Transmembrane</keyword>
<protein>
    <recommendedName>
        <fullName evidence="9">J domain-containing protein</fullName>
    </recommendedName>
</protein>
<feature type="transmembrane region" description="Helical" evidence="7">
    <location>
        <begin position="218"/>
        <end position="237"/>
    </location>
</feature>
<keyword evidence="5" id="KW-0143">Chaperone</keyword>
<dbReference type="SUPFAM" id="SSF46565">
    <property type="entry name" value="Chaperone J-domain"/>
    <property type="match status" value="1"/>
</dbReference>
<dbReference type="Proteomes" id="UP000783686">
    <property type="component" value="Unassembled WGS sequence"/>
</dbReference>
<feature type="signal peptide" evidence="8">
    <location>
        <begin position="1"/>
        <end position="17"/>
    </location>
</feature>